<dbReference type="InterPro" id="IPR003593">
    <property type="entry name" value="AAA+_ATPase"/>
</dbReference>
<evidence type="ECO:0000313" key="14">
    <source>
        <dbReference type="EMBL" id="MBD0381386.1"/>
    </source>
</evidence>
<dbReference type="GO" id="GO:0016887">
    <property type="term" value="F:ATP hydrolysis activity"/>
    <property type="evidence" value="ECO:0007669"/>
    <property type="project" value="InterPro"/>
</dbReference>
<keyword evidence="3" id="KW-0813">Transport</keyword>
<evidence type="ECO:0000256" key="3">
    <source>
        <dbReference type="ARBA" id="ARBA00022448"/>
    </source>
</evidence>
<keyword evidence="10" id="KW-0406">Ion transport</keyword>
<dbReference type="GO" id="GO:0016151">
    <property type="term" value="F:nickel cation binding"/>
    <property type="evidence" value="ECO:0007669"/>
    <property type="project" value="InterPro"/>
</dbReference>
<dbReference type="Pfam" id="PF00005">
    <property type="entry name" value="ABC_tran"/>
    <property type="match status" value="1"/>
</dbReference>
<evidence type="ECO:0000256" key="6">
    <source>
        <dbReference type="ARBA" id="ARBA00022596"/>
    </source>
</evidence>
<proteinExistence type="inferred from homology"/>
<organism evidence="14 15">
    <name type="scientific">Paenibacillus sedimenti</name>
    <dbReference type="NCBI Taxonomy" id="2770274"/>
    <lineage>
        <taxon>Bacteria</taxon>
        <taxon>Bacillati</taxon>
        <taxon>Bacillota</taxon>
        <taxon>Bacilli</taxon>
        <taxon>Bacillales</taxon>
        <taxon>Paenibacillaceae</taxon>
        <taxon>Paenibacillus</taxon>
    </lineage>
</organism>
<keyword evidence="6" id="KW-0533">Nickel</keyword>
<sequence length="276" mass="30835">MREPSNVLQVSGLQVKVKTAQGMLPLVHGIDLELKRGHVLGLIGESGCGKSITCQSILQLLDRKTIHVEGSIRLNGRELSELKAEDMRKIRGKEIAMIMQNPMNAFSPVFTIGDQFVETIRTHTALTKKQAYDCAVTSLHDVNLSDPSALMRRYPFQLSGGMLQRVMIAMSMCLRPSVLIADEPTTALDVANQFQVLRQLDRIRSEYGTSILLITHDLGVISEMADEVAVMQQGRIVEKADVYQLFDHPQHTYTKQLLDARLTLPINQQTKELVLS</sequence>
<dbReference type="SMART" id="SM00382">
    <property type="entry name" value="AAA"/>
    <property type="match status" value="1"/>
</dbReference>
<gene>
    <name evidence="14" type="primary">nikD</name>
    <name evidence="14" type="ORF">ICC18_14765</name>
</gene>
<dbReference type="FunFam" id="3.40.50.300:FF:000016">
    <property type="entry name" value="Oligopeptide ABC transporter ATP-binding component"/>
    <property type="match status" value="1"/>
</dbReference>
<dbReference type="Proteomes" id="UP000650466">
    <property type="component" value="Unassembled WGS sequence"/>
</dbReference>
<evidence type="ECO:0000256" key="5">
    <source>
        <dbReference type="ARBA" id="ARBA00022519"/>
    </source>
</evidence>
<evidence type="ECO:0000256" key="11">
    <source>
        <dbReference type="ARBA" id="ARBA00023112"/>
    </source>
</evidence>
<dbReference type="NCBIfam" id="TIGR02770">
    <property type="entry name" value="nickel_nikD"/>
    <property type="match status" value="1"/>
</dbReference>
<keyword evidence="12" id="KW-0472">Membrane</keyword>
<evidence type="ECO:0000256" key="7">
    <source>
        <dbReference type="ARBA" id="ARBA00022741"/>
    </source>
</evidence>
<dbReference type="InterPro" id="IPR050388">
    <property type="entry name" value="ABC_Ni/Peptide_Import"/>
</dbReference>
<comment type="caution">
    <text evidence="14">The sequence shown here is derived from an EMBL/GenBank/DDBJ whole genome shotgun (WGS) entry which is preliminary data.</text>
</comment>
<comment type="subcellular location">
    <subcellularLocation>
        <location evidence="1">Cell membrane</location>
        <topology evidence="1">Peripheral membrane protein</topology>
    </subcellularLocation>
</comment>
<evidence type="ECO:0000256" key="10">
    <source>
        <dbReference type="ARBA" id="ARBA00023065"/>
    </source>
</evidence>
<dbReference type="PANTHER" id="PTHR43297">
    <property type="entry name" value="OLIGOPEPTIDE TRANSPORT ATP-BINDING PROTEIN APPD"/>
    <property type="match status" value="1"/>
</dbReference>
<protein>
    <submittedName>
        <fullName evidence="14">Nickel import ATP-binding protein NikD</fullName>
    </submittedName>
</protein>
<evidence type="ECO:0000256" key="9">
    <source>
        <dbReference type="ARBA" id="ARBA00022967"/>
    </source>
</evidence>
<dbReference type="InterPro" id="IPR014138">
    <property type="entry name" value="Nickel_NikD"/>
</dbReference>
<keyword evidence="8 14" id="KW-0067">ATP-binding</keyword>
<dbReference type="PANTHER" id="PTHR43297:SF14">
    <property type="entry name" value="ATPASE AAA-TYPE CORE DOMAIN-CONTAINING PROTEIN"/>
    <property type="match status" value="1"/>
</dbReference>
<evidence type="ECO:0000256" key="12">
    <source>
        <dbReference type="ARBA" id="ARBA00023136"/>
    </source>
</evidence>
<keyword evidence="11" id="KW-0921">Nickel transport</keyword>
<keyword evidence="5" id="KW-0997">Cell inner membrane</keyword>
<dbReference type="InterPro" id="IPR003439">
    <property type="entry name" value="ABC_transporter-like_ATP-bd"/>
</dbReference>
<dbReference type="InterPro" id="IPR027417">
    <property type="entry name" value="P-loop_NTPase"/>
</dbReference>
<dbReference type="GO" id="GO:0005886">
    <property type="term" value="C:plasma membrane"/>
    <property type="evidence" value="ECO:0007669"/>
    <property type="project" value="UniProtKB-SubCell"/>
</dbReference>
<accession>A0A926QJ61</accession>
<dbReference type="AlphaFoldDB" id="A0A926QJ61"/>
<evidence type="ECO:0000313" key="15">
    <source>
        <dbReference type="Proteomes" id="UP000650466"/>
    </source>
</evidence>
<dbReference type="EMBL" id="JACVVD010000004">
    <property type="protein sequence ID" value="MBD0381386.1"/>
    <property type="molecule type" value="Genomic_DNA"/>
</dbReference>
<dbReference type="GO" id="GO:0005524">
    <property type="term" value="F:ATP binding"/>
    <property type="evidence" value="ECO:0007669"/>
    <property type="project" value="UniProtKB-KW"/>
</dbReference>
<keyword evidence="15" id="KW-1185">Reference proteome</keyword>
<evidence type="ECO:0000259" key="13">
    <source>
        <dbReference type="PROSITE" id="PS50893"/>
    </source>
</evidence>
<dbReference type="GO" id="GO:0015413">
    <property type="term" value="F:ABC-type nickel transporter activity"/>
    <property type="evidence" value="ECO:0007669"/>
    <property type="project" value="InterPro"/>
</dbReference>
<dbReference type="SUPFAM" id="SSF52540">
    <property type="entry name" value="P-loop containing nucleoside triphosphate hydrolases"/>
    <property type="match status" value="1"/>
</dbReference>
<dbReference type="InterPro" id="IPR017871">
    <property type="entry name" value="ABC_transporter-like_CS"/>
</dbReference>
<evidence type="ECO:0000256" key="1">
    <source>
        <dbReference type="ARBA" id="ARBA00004202"/>
    </source>
</evidence>
<name>A0A926QJ61_9BACL</name>
<dbReference type="PROSITE" id="PS50893">
    <property type="entry name" value="ABC_TRANSPORTER_2"/>
    <property type="match status" value="1"/>
</dbReference>
<dbReference type="RefSeq" id="WP_188175166.1">
    <property type="nucleotide sequence ID" value="NZ_JACVVD010000004.1"/>
</dbReference>
<evidence type="ECO:0000256" key="4">
    <source>
        <dbReference type="ARBA" id="ARBA00022475"/>
    </source>
</evidence>
<dbReference type="PROSITE" id="PS00211">
    <property type="entry name" value="ABC_TRANSPORTER_1"/>
    <property type="match status" value="1"/>
</dbReference>
<evidence type="ECO:0000256" key="8">
    <source>
        <dbReference type="ARBA" id="ARBA00022840"/>
    </source>
</evidence>
<evidence type="ECO:0000256" key="2">
    <source>
        <dbReference type="ARBA" id="ARBA00005417"/>
    </source>
</evidence>
<dbReference type="CDD" id="cd03257">
    <property type="entry name" value="ABC_NikE_OppD_transporters"/>
    <property type="match status" value="1"/>
</dbReference>
<dbReference type="Gene3D" id="3.40.50.300">
    <property type="entry name" value="P-loop containing nucleotide triphosphate hydrolases"/>
    <property type="match status" value="1"/>
</dbReference>
<keyword evidence="4" id="KW-1003">Cell membrane</keyword>
<keyword evidence="9" id="KW-1278">Translocase</keyword>
<feature type="domain" description="ABC transporter" evidence="13">
    <location>
        <begin position="8"/>
        <end position="258"/>
    </location>
</feature>
<keyword evidence="7" id="KW-0547">Nucleotide-binding</keyword>
<reference evidence="14" key="1">
    <citation type="submission" date="2020-09" db="EMBL/GenBank/DDBJ databases">
        <title>Draft Genome Sequence of Paenibacillus sp. WST5.</title>
        <authorList>
            <person name="Bao Z."/>
        </authorList>
    </citation>
    <scope>NUCLEOTIDE SEQUENCE</scope>
    <source>
        <strain evidence="14">WST5</strain>
    </source>
</reference>
<comment type="similarity">
    <text evidence="2">Belongs to the ABC transporter superfamily.</text>
</comment>